<dbReference type="KEGG" id="xba:C7S18_08475"/>
<keyword evidence="3" id="KW-1185">Reference proteome</keyword>
<reference evidence="2 3" key="2">
    <citation type="submission" date="2018-03" db="EMBL/GenBank/DDBJ databases">
        <authorList>
            <person name="Keele B.F."/>
        </authorList>
    </citation>
    <scope>NUCLEOTIDE SEQUENCE [LARGE SCALE GENOMIC DNA]</scope>
    <source>
        <strain evidence="2 3">D13</strain>
    </source>
</reference>
<keyword evidence="1" id="KW-0732">Signal</keyword>
<evidence type="ECO:0000313" key="3">
    <source>
        <dbReference type="Proteomes" id="UP000241074"/>
    </source>
</evidence>
<sequence length="125" mass="13466">MHRNLTSMLLGLSMCVIGLSATADATPVSLAHGLFMRGQIVDVDNATLVVCIGRSDGAEVGQELDVIHHRRTSIGPKGVGRFKRDTIGKIRINAILDDHYAEATLVSGKASQYDTVELIKPKQDP</sequence>
<protein>
    <recommendedName>
        <fullName evidence="4">Flagellar assembly protein T C-terminal domain-containing protein</fullName>
    </recommendedName>
</protein>
<evidence type="ECO:0008006" key="4">
    <source>
        <dbReference type="Google" id="ProtNLM"/>
    </source>
</evidence>
<organism evidence="2 3">
    <name type="scientific">Ahniella affigens</name>
    <dbReference type="NCBI Taxonomy" id="2021234"/>
    <lineage>
        <taxon>Bacteria</taxon>
        <taxon>Pseudomonadati</taxon>
        <taxon>Pseudomonadota</taxon>
        <taxon>Gammaproteobacteria</taxon>
        <taxon>Lysobacterales</taxon>
        <taxon>Rhodanobacteraceae</taxon>
        <taxon>Ahniella</taxon>
    </lineage>
</organism>
<accession>A0A2P1PQV9</accession>
<feature type="chain" id="PRO_5015155404" description="Flagellar assembly protein T C-terminal domain-containing protein" evidence="1">
    <location>
        <begin position="26"/>
        <end position="125"/>
    </location>
</feature>
<gene>
    <name evidence="2" type="ORF">C7S18_08475</name>
</gene>
<evidence type="ECO:0000256" key="1">
    <source>
        <dbReference type="SAM" id="SignalP"/>
    </source>
</evidence>
<dbReference type="AlphaFoldDB" id="A0A2P1PQV9"/>
<feature type="signal peptide" evidence="1">
    <location>
        <begin position="1"/>
        <end position="25"/>
    </location>
</feature>
<name>A0A2P1PQV9_9GAMM</name>
<reference evidence="2 3" key="1">
    <citation type="submission" date="2018-03" db="EMBL/GenBank/DDBJ databases">
        <title>Ahniella affigens gen. nov., sp. nov., a gammaproteobacterium isolated from sandy soil near a stream.</title>
        <authorList>
            <person name="Ko Y."/>
            <person name="Kim J.-H."/>
        </authorList>
    </citation>
    <scope>NUCLEOTIDE SEQUENCE [LARGE SCALE GENOMIC DNA]</scope>
    <source>
        <strain evidence="2 3">D13</strain>
    </source>
</reference>
<proteinExistence type="predicted"/>
<dbReference type="Proteomes" id="UP000241074">
    <property type="component" value="Chromosome"/>
</dbReference>
<evidence type="ECO:0000313" key="2">
    <source>
        <dbReference type="EMBL" id="AVP97229.1"/>
    </source>
</evidence>
<dbReference type="EMBL" id="CP027860">
    <property type="protein sequence ID" value="AVP97229.1"/>
    <property type="molecule type" value="Genomic_DNA"/>
</dbReference>